<feature type="chain" id="PRO_5046740099" description="Lipoprotein" evidence="2">
    <location>
        <begin position="17"/>
        <end position="557"/>
    </location>
</feature>
<evidence type="ECO:0000313" key="3">
    <source>
        <dbReference type="EMBL" id="MBZ5709900.1"/>
    </source>
</evidence>
<sequence length="557" mass="59636">MPISLRPLIILVGALAACNNNSSESTESPTGSTTTSSTGTTDDTTTEAPTTGETTAPTTTTDGDTTTGGEPLTRVEQIIAALDVAMYECPERIWPDVEANYRSRQVLLASEAENRAWVWNYQQGDGEPPRVTEGPLDALPPEWTSFFNINQLGGVLTLGISLDATQETNDSIMMSGGVVWPDFATSLSFHEGFHFLSDQNDWNVGNGSRSAPYPEPWEPRYLRAQLMRSLLADVNGEDSLAAAAHWRERLHTEHADEMELSRRYDCTEGSAEYVSLMMSALAELGCDAADDELLALAISHLPDGVFLGGETFDSGREFYDLGVLAGLLLRRDAVPAWELKVEDGDAPADQLLADVVPAAQPDDPALQADAQAAVDARNAVVGAEIEPMLEAMQDPEFTRIVVSMGWILGSFRLGGFYYLAEDPNLTDVFLTFSASMGPPSGVPIEIDQLTVIAGITTPCALASGNTVVLTVPTADIALAGNLATATHPKVQFTDLEVEPTMDVDNLPWLCPTDAGGANGAPAPQPELELHTLRAPGTEKKVVVRPRPDSRASGHSPE</sequence>
<name>A0ABS7TNY4_9BACT</name>
<protein>
    <recommendedName>
        <fullName evidence="5">Lipoprotein</fullName>
    </recommendedName>
</protein>
<evidence type="ECO:0008006" key="5">
    <source>
        <dbReference type="Google" id="ProtNLM"/>
    </source>
</evidence>
<evidence type="ECO:0000313" key="4">
    <source>
        <dbReference type="Proteomes" id="UP001139031"/>
    </source>
</evidence>
<evidence type="ECO:0000256" key="2">
    <source>
        <dbReference type="SAM" id="SignalP"/>
    </source>
</evidence>
<comment type="caution">
    <text evidence="3">The sequence shown here is derived from an EMBL/GenBank/DDBJ whole genome shotgun (WGS) entry which is preliminary data.</text>
</comment>
<keyword evidence="2" id="KW-0732">Signal</keyword>
<feature type="region of interest" description="Disordered" evidence="1">
    <location>
        <begin position="531"/>
        <end position="557"/>
    </location>
</feature>
<dbReference type="EMBL" id="JAIRAU010000010">
    <property type="protein sequence ID" value="MBZ5709900.1"/>
    <property type="molecule type" value="Genomic_DNA"/>
</dbReference>
<feature type="compositionally biased region" description="Low complexity" evidence="1">
    <location>
        <begin position="22"/>
        <end position="71"/>
    </location>
</feature>
<feature type="signal peptide" evidence="2">
    <location>
        <begin position="1"/>
        <end position="16"/>
    </location>
</feature>
<dbReference type="RefSeq" id="WP_224191672.1">
    <property type="nucleotide sequence ID" value="NZ_JAIRAU010000010.1"/>
</dbReference>
<dbReference type="PROSITE" id="PS51257">
    <property type="entry name" value="PROKAR_LIPOPROTEIN"/>
    <property type="match status" value="1"/>
</dbReference>
<keyword evidence="4" id="KW-1185">Reference proteome</keyword>
<proteinExistence type="predicted"/>
<gene>
    <name evidence="3" type="ORF">K7C98_11610</name>
</gene>
<evidence type="ECO:0000256" key="1">
    <source>
        <dbReference type="SAM" id="MobiDB-lite"/>
    </source>
</evidence>
<reference evidence="3" key="1">
    <citation type="submission" date="2021-08" db="EMBL/GenBank/DDBJ databases">
        <authorList>
            <person name="Stevens D.C."/>
        </authorList>
    </citation>
    <scope>NUCLEOTIDE SEQUENCE</scope>
    <source>
        <strain evidence="3">DSM 53165</strain>
    </source>
</reference>
<feature type="region of interest" description="Disordered" evidence="1">
    <location>
        <begin position="20"/>
        <end position="72"/>
    </location>
</feature>
<organism evidence="3 4">
    <name type="scientific">Nannocystis pusilla</name>
    <dbReference type="NCBI Taxonomy" id="889268"/>
    <lineage>
        <taxon>Bacteria</taxon>
        <taxon>Pseudomonadati</taxon>
        <taxon>Myxococcota</taxon>
        <taxon>Polyangia</taxon>
        <taxon>Nannocystales</taxon>
        <taxon>Nannocystaceae</taxon>
        <taxon>Nannocystis</taxon>
    </lineage>
</organism>
<dbReference type="Proteomes" id="UP001139031">
    <property type="component" value="Unassembled WGS sequence"/>
</dbReference>
<accession>A0ABS7TNY4</accession>